<keyword evidence="2" id="KW-1185">Reference proteome</keyword>
<gene>
    <name evidence="1" type="ORF">GPUH_LOCUS16157</name>
</gene>
<sequence length="148" mass="17176">MIEQIALKFSWIHPVLFYEKMFWEDELLESGFCKMMVTVRCFQFREISWLKMVFTMGLFVRASNKQSNLKPNPRILSNDRLSGTAMRSLLRQALGLFVRASNKQSNLKPNPRILPNDRLSGTAMRSLLRQALVDNVGTDRAGWFIFEA</sequence>
<evidence type="ECO:0000313" key="2">
    <source>
        <dbReference type="Proteomes" id="UP000271098"/>
    </source>
</evidence>
<dbReference type="Proteomes" id="UP000271098">
    <property type="component" value="Unassembled WGS sequence"/>
</dbReference>
<evidence type="ECO:0000313" key="1">
    <source>
        <dbReference type="EMBL" id="VDN27362.1"/>
    </source>
</evidence>
<proteinExistence type="predicted"/>
<name>A0A183E5B7_9BILA</name>
<evidence type="ECO:0000313" key="3">
    <source>
        <dbReference type="WBParaSite" id="GPUH_0001618001-mRNA-1"/>
    </source>
</evidence>
<organism evidence="3">
    <name type="scientific">Gongylonema pulchrum</name>
    <dbReference type="NCBI Taxonomy" id="637853"/>
    <lineage>
        <taxon>Eukaryota</taxon>
        <taxon>Metazoa</taxon>
        <taxon>Ecdysozoa</taxon>
        <taxon>Nematoda</taxon>
        <taxon>Chromadorea</taxon>
        <taxon>Rhabditida</taxon>
        <taxon>Spirurina</taxon>
        <taxon>Spiruromorpha</taxon>
        <taxon>Spiruroidea</taxon>
        <taxon>Gongylonematidae</taxon>
        <taxon>Gongylonema</taxon>
    </lineage>
</organism>
<protein>
    <submittedName>
        <fullName evidence="3">RUN domain-containing protein</fullName>
    </submittedName>
</protein>
<dbReference type="EMBL" id="UYRT01083365">
    <property type="protein sequence ID" value="VDN27362.1"/>
    <property type="molecule type" value="Genomic_DNA"/>
</dbReference>
<dbReference type="AlphaFoldDB" id="A0A183E5B7"/>
<reference evidence="1 2" key="2">
    <citation type="submission" date="2018-11" db="EMBL/GenBank/DDBJ databases">
        <authorList>
            <consortium name="Pathogen Informatics"/>
        </authorList>
    </citation>
    <scope>NUCLEOTIDE SEQUENCE [LARGE SCALE GENOMIC DNA]</scope>
</reference>
<dbReference type="WBParaSite" id="GPUH_0001618001-mRNA-1">
    <property type="protein sequence ID" value="GPUH_0001618001-mRNA-1"/>
    <property type="gene ID" value="GPUH_0001618001"/>
</dbReference>
<accession>A0A183E5B7</accession>
<reference evidence="3" key="1">
    <citation type="submission" date="2016-06" db="UniProtKB">
        <authorList>
            <consortium name="WormBaseParasite"/>
        </authorList>
    </citation>
    <scope>IDENTIFICATION</scope>
</reference>